<keyword evidence="7" id="KW-0378">Hydrolase</keyword>
<dbReference type="InterPro" id="IPR050396">
    <property type="entry name" value="Glycosyltr_51/Transpeptidase"/>
</dbReference>
<dbReference type="InterPro" id="IPR023346">
    <property type="entry name" value="Lysozyme-like_dom_sf"/>
</dbReference>
<protein>
    <submittedName>
        <fullName evidence="18">Membrane peptidoglycan carboxypeptidase</fullName>
    </submittedName>
</protein>
<dbReference type="GO" id="GO:0009252">
    <property type="term" value="P:peptidoglycan biosynthetic process"/>
    <property type="evidence" value="ECO:0007669"/>
    <property type="project" value="UniProtKB-KW"/>
</dbReference>
<evidence type="ECO:0000313" key="18">
    <source>
        <dbReference type="EMBL" id="NYG59377.1"/>
    </source>
</evidence>
<evidence type="ECO:0000256" key="15">
    <source>
        <dbReference type="SAM" id="Phobius"/>
    </source>
</evidence>
<feature type="compositionally biased region" description="Low complexity" evidence="14">
    <location>
        <begin position="725"/>
        <end position="739"/>
    </location>
</feature>
<feature type="compositionally biased region" description="Low complexity" evidence="14">
    <location>
        <begin position="681"/>
        <end position="713"/>
    </location>
</feature>
<feature type="compositionally biased region" description="Basic residues" evidence="14">
    <location>
        <begin position="1"/>
        <end position="17"/>
    </location>
</feature>
<keyword evidence="9" id="KW-0573">Peptidoglycan synthesis</keyword>
<dbReference type="GO" id="GO:0006508">
    <property type="term" value="P:proteolysis"/>
    <property type="evidence" value="ECO:0007669"/>
    <property type="project" value="UniProtKB-KW"/>
</dbReference>
<dbReference type="SUPFAM" id="SSF56601">
    <property type="entry name" value="beta-lactamase/transpeptidase-like"/>
    <property type="match status" value="1"/>
</dbReference>
<dbReference type="GO" id="GO:0009002">
    <property type="term" value="F:serine-type D-Ala-D-Ala carboxypeptidase activity"/>
    <property type="evidence" value="ECO:0007669"/>
    <property type="project" value="UniProtKB-EC"/>
</dbReference>
<reference evidence="18 19" key="1">
    <citation type="submission" date="2020-07" db="EMBL/GenBank/DDBJ databases">
        <title>Sequencing the genomes of 1000 actinobacteria strains.</title>
        <authorList>
            <person name="Klenk H.-P."/>
        </authorList>
    </citation>
    <scope>NUCLEOTIDE SEQUENCE [LARGE SCALE GENOMIC DNA]</scope>
    <source>
        <strain evidence="18 19">DSM 23819</strain>
    </source>
</reference>
<comment type="catalytic activity">
    <reaction evidence="13">
        <text>[GlcNAc-(1-&gt;4)-Mur2Ac(oyl-L-Ala-gamma-D-Glu-L-Lys-D-Ala-D-Ala)](n)-di-trans,octa-cis-undecaprenyl diphosphate + beta-D-GlcNAc-(1-&gt;4)-Mur2Ac(oyl-L-Ala-gamma-D-Glu-L-Lys-D-Ala-D-Ala)-di-trans,octa-cis-undecaprenyl diphosphate = [GlcNAc-(1-&gt;4)-Mur2Ac(oyl-L-Ala-gamma-D-Glu-L-Lys-D-Ala-D-Ala)](n+1)-di-trans,octa-cis-undecaprenyl diphosphate + di-trans,octa-cis-undecaprenyl diphosphate + H(+)</text>
        <dbReference type="Rhea" id="RHEA:23708"/>
        <dbReference type="Rhea" id="RHEA-COMP:9602"/>
        <dbReference type="Rhea" id="RHEA-COMP:9603"/>
        <dbReference type="ChEBI" id="CHEBI:15378"/>
        <dbReference type="ChEBI" id="CHEBI:58405"/>
        <dbReference type="ChEBI" id="CHEBI:60033"/>
        <dbReference type="ChEBI" id="CHEBI:78435"/>
        <dbReference type="EC" id="2.4.99.28"/>
    </reaction>
</comment>
<feature type="transmembrane region" description="Helical" evidence="15">
    <location>
        <begin position="42"/>
        <end position="62"/>
    </location>
</feature>
<dbReference type="InterPro" id="IPR001264">
    <property type="entry name" value="Glyco_trans_51"/>
</dbReference>
<dbReference type="InterPro" id="IPR036950">
    <property type="entry name" value="PBP_transglycosylase"/>
</dbReference>
<feature type="domain" description="Penicillin-binding protein transpeptidase" evidence="16">
    <location>
        <begin position="358"/>
        <end position="619"/>
    </location>
</feature>
<gene>
    <name evidence="18" type="ORF">BJ980_002300</name>
</gene>
<dbReference type="InterPro" id="IPR001460">
    <property type="entry name" value="PCN-bd_Tpept"/>
</dbReference>
<keyword evidence="5" id="KW-0328">Glycosyltransferase</keyword>
<dbReference type="PANTHER" id="PTHR32282">
    <property type="entry name" value="BINDING PROTEIN TRANSPEPTIDASE, PUTATIVE-RELATED"/>
    <property type="match status" value="1"/>
</dbReference>
<keyword evidence="4" id="KW-0645">Protease</keyword>
<feature type="compositionally biased region" description="Polar residues" evidence="14">
    <location>
        <begin position="750"/>
        <end position="759"/>
    </location>
</feature>
<comment type="similarity">
    <text evidence="2">In the N-terminal section; belongs to the glycosyltransferase 51 family.</text>
</comment>
<evidence type="ECO:0000256" key="10">
    <source>
        <dbReference type="ARBA" id="ARBA00023268"/>
    </source>
</evidence>
<evidence type="ECO:0000256" key="5">
    <source>
        <dbReference type="ARBA" id="ARBA00022676"/>
    </source>
</evidence>
<keyword evidence="15" id="KW-0812">Transmembrane</keyword>
<evidence type="ECO:0000259" key="16">
    <source>
        <dbReference type="Pfam" id="PF00905"/>
    </source>
</evidence>
<keyword evidence="10" id="KW-0511">Multifunctional enzyme</keyword>
<dbReference type="GO" id="GO:0008658">
    <property type="term" value="F:penicillin binding"/>
    <property type="evidence" value="ECO:0007669"/>
    <property type="project" value="InterPro"/>
</dbReference>
<evidence type="ECO:0000256" key="9">
    <source>
        <dbReference type="ARBA" id="ARBA00022984"/>
    </source>
</evidence>
<feature type="region of interest" description="Disordered" evidence="14">
    <location>
        <begin position="1"/>
        <end position="30"/>
    </location>
</feature>
<feature type="domain" description="Glycosyl transferase family 51" evidence="17">
    <location>
        <begin position="89"/>
        <end position="263"/>
    </location>
</feature>
<evidence type="ECO:0000256" key="7">
    <source>
        <dbReference type="ARBA" id="ARBA00022801"/>
    </source>
</evidence>
<dbReference type="AlphaFoldDB" id="A0A7Y9RZ84"/>
<evidence type="ECO:0000256" key="1">
    <source>
        <dbReference type="ARBA" id="ARBA00007090"/>
    </source>
</evidence>
<dbReference type="GO" id="GO:0030288">
    <property type="term" value="C:outer membrane-bounded periplasmic space"/>
    <property type="evidence" value="ECO:0007669"/>
    <property type="project" value="TreeGrafter"/>
</dbReference>
<organism evidence="18 19">
    <name type="scientific">Nocardioides daedukensis</name>
    <dbReference type="NCBI Taxonomy" id="634462"/>
    <lineage>
        <taxon>Bacteria</taxon>
        <taxon>Bacillati</taxon>
        <taxon>Actinomycetota</taxon>
        <taxon>Actinomycetes</taxon>
        <taxon>Propionibacteriales</taxon>
        <taxon>Nocardioidaceae</taxon>
        <taxon>Nocardioides</taxon>
    </lineage>
</organism>
<evidence type="ECO:0000256" key="11">
    <source>
        <dbReference type="ARBA" id="ARBA00023316"/>
    </source>
</evidence>
<evidence type="ECO:0000256" key="8">
    <source>
        <dbReference type="ARBA" id="ARBA00022960"/>
    </source>
</evidence>
<keyword evidence="19" id="KW-1185">Reference proteome</keyword>
<keyword evidence="3 18" id="KW-0121">Carboxypeptidase</keyword>
<dbReference type="GO" id="GO:0008955">
    <property type="term" value="F:peptidoglycan glycosyltransferase activity"/>
    <property type="evidence" value="ECO:0007669"/>
    <property type="project" value="UniProtKB-EC"/>
</dbReference>
<evidence type="ECO:0000256" key="4">
    <source>
        <dbReference type="ARBA" id="ARBA00022670"/>
    </source>
</evidence>
<dbReference type="InterPro" id="IPR012338">
    <property type="entry name" value="Beta-lactam/transpept-like"/>
</dbReference>
<evidence type="ECO:0000256" key="6">
    <source>
        <dbReference type="ARBA" id="ARBA00022679"/>
    </source>
</evidence>
<sequence length="759" mass="80900">MSGKRKAASPAPRKKNAPKGTAATGADDMAPWKRRLRKTAKWTGITGLVLVLIGAVAFVVLYNTIDVPDPNSDFQTETTYVYYSDGKKEIGRYAQQNRNSIPLSEMPDAVKDGVVAAENRSFWTDNGLDFKGIIRAALSNTQGNGRQGASTITQQYVKILYLSSERSYTRKIKEAFVSLKLVRQQSKEEILEGYLNTIYFGRGAYGIDAAAQAFFAKPAKKLSTPESAVLASVINNPTRFDPANGEDSEAALLQRYRYVLSGMAESGSITPEQADRLGKKLPEFPEIKGESTYAGQRGHALEMIKRELVKLGFSEQEINAGGLRVTTTLKKKVMQANQKAVENQGPEGKGLHVATASVEPGTGALRGFYGGQDYLDSQINWAVSGGAPGSTFKLFALAAGLESGFSLKDTFEGNSPYRFKSGGGRVRNQGDTNYGRVNLIKATEDSVNTAFADLTMSLPDGPKDVLKMATKMGIPKWDKSQTGMDHLRTSPGLVPNGQIALGSATVSPINMANGYATIANRGKVAEVYLIDKVVDRSGEVRYRHKNSTKRVLDQDLADDTSYALQQVIKSGSGTKALALGRPAGGKTGTATNSKDKVSSSWFVGYTPQLSTAVMITKGTGNESIEDAVQPFFGGTFPTLIWTEAMERALKGAEVKELPSAKFVDGDAPSRGHAPAPPPAPQTQEAEPSESASESESTSPSPSKSTQAPSTTPTPSSPPPLPDPTDPCSIGGCPSGSPTPSEEPSPSGPGQNRSTPAGRE</sequence>
<dbReference type="EMBL" id="JACCAA010000001">
    <property type="protein sequence ID" value="NYG59377.1"/>
    <property type="molecule type" value="Genomic_DNA"/>
</dbReference>
<dbReference type="Pfam" id="PF00912">
    <property type="entry name" value="Transgly"/>
    <property type="match status" value="1"/>
</dbReference>
<evidence type="ECO:0000313" key="19">
    <source>
        <dbReference type="Proteomes" id="UP000540656"/>
    </source>
</evidence>
<dbReference type="Gene3D" id="1.10.3810.10">
    <property type="entry name" value="Biosynthetic peptidoglycan transglycosylase-like"/>
    <property type="match status" value="1"/>
</dbReference>
<proteinExistence type="inferred from homology"/>
<comment type="catalytic activity">
    <reaction evidence="12">
        <text>Preferential cleavage: (Ac)2-L-Lys-D-Ala-|-D-Ala. Also transpeptidation of peptidyl-alanyl moieties that are N-acyl substituents of D-alanine.</text>
        <dbReference type="EC" id="3.4.16.4"/>
    </reaction>
</comment>
<dbReference type="GO" id="GO:0071555">
    <property type="term" value="P:cell wall organization"/>
    <property type="evidence" value="ECO:0007669"/>
    <property type="project" value="UniProtKB-KW"/>
</dbReference>
<feature type="compositionally biased region" description="Pro residues" evidence="14">
    <location>
        <begin position="714"/>
        <end position="724"/>
    </location>
</feature>
<evidence type="ECO:0000256" key="2">
    <source>
        <dbReference type="ARBA" id="ARBA00007739"/>
    </source>
</evidence>
<keyword evidence="6" id="KW-0808">Transferase</keyword>
<evidence type="ECO:0000259" key="17">
    <source>
        <dbReference type="Pfam" id="PF00912"/>
    </source>
</evidence>
<dbReference type="Gene3D" id="3.40.710.10">
    <property type="entry name" value="DD-peptidase/beta-lactamase superfamily"/>
    <property type="match status" value="1"/>
</dbReference>
<dbReference type="RefSeq" id="WP_179502430.1">
    <property type="nucleotide sequence ID" value="NZ_JACCAA010000001.1"/>
</dbReference>
<evidence type="ECO:0000256" key="14">
    <source>
        <dbReference type="SAM" id="MobiDB-lite"/>
    </source>
</evidence>
<comment type="similarity">
    <text evidence="1">In the C-terminal section; belongs to the transpeptidase family.</text>
</comment>
<keyword evidence="15" id="KW-1133">Transmembrane helix</keyword>
<dbReference type="FunFam" id="1.10.3810.10:FF:000001">
    <property type="entry name" value="Penicillin-binding protein 1A"/>
    <property type="match status" value="1"/>
</dbReference>
<dbReference type="Pfam" id="PF00905">
    <property type="entry name" value="Transpeptidase"/>
    <property type="match status" value="1"/>
</dbReference>
<feature type="region of interest" description="Disordered" evidence="14">
    <location>
        <begin position="662"/>
        <end position="759"/>
    </location>
</feature>
<dbReference type="PANTHER" id="PTHR32282:SF34">
    <property type="entry name" value="PENICILLIN-BINDING PROTEIN 1A"/>
    <property type="match status" value="1"/>
</dbReference>
<evidence type="ECO:0000256" key="12">
    <source>
        <dbReference type="ARBA" id="ARBA00034000"/>
    </source>
</evidence>
<keyword evidence="8" id="KW-0133">Cell shape</keyword>
<name>A0A7Y9RZ84_9ACTN</name>
<dbReference type="Proteomes" id="UP000540656">
    <property type="component" value="Unassembled WGS sequence"/>
</dbReference>
<dbReference type="SUPFAM" id="SSF53955">
    <property type="entry name" value="Lysozyme-like"/>
    <property type="match status" value="1"/>
</dbReference>
<keyword evidence="15" id="KW-0472">Membrane</keyword>
<evidence type="ECO:0000256" key="13">
    <source>
        <dbReference type="ARBA" id="ARBA00049902"/>
    </source>
</evidence>
<evidence type="ECO:0000256" key="3">
    <source>
        <dbReference type="ARBA" id="ARBA00022645"/>
    </source>
</evidence>
<comment type="caution">
    <text evidence="18">The sequence shown here is derived from an EMBL/GenBank/DDBJ whole genome shotgun (WGS) entry which is preliminary data.</text>
</comment>
<accession>A0A7Y9RZ84</accession>
<dbReference type="GO" id="GO:0008360">
    <property type="term" value="P:regulation of cell shape"/>
    <property type="evidence" value="ECO:0007669"/>
    <property type="project" value="UniProtKB-KW"/>
</dbReference>
<keyword evidence="11" id="KW-0961">Cell wall biogenesis/degradation</keyword>